<feature type="transmembrane region" description="Helical" evidence="8">
    <location>
        <begin position="178"/>
        <end position="201"/>
    </location>
</feature>
<feature type="transmembrane region" description="Helical" evidence="8">
    <location>
        <begin position="93"/>
        <end position="112"/>
    </location>
</feature>
<comment type="subcellular location">
    <subcellularLocation>
        <location evidence="1">Membrane</location>
        <topology evidence="1">Multi-pass membrane protein</topology>
    </subcellularLocation>
</comment>
<organism evidence="9 10">
    <name type="scientific">Boletus reticuloceps</name>
    <dbReference type="NCBI Taxonomy" id="495285"/>
    <lineage>
        <taxon>Eukaryota</taxon>
        <taxon>Fungi</taxon>
        <taxon>Dikarya</taxon>
        <taxon>Basidiomycota</taxon>
        <taxon>Agaricomycotina</taxon>
        <taxon>Agaricomycetes</taxon>
        <taxon>Agaricomycetidae</taxon>
        <taxon>Boletales</taxon>
        <taxon>Boletineae</taxon>
        <taxon>Boletaceae</taxon>
        <taxon>Boletoideae</taxon>
        <taxon>Boletus</taxon>
    </lineage>
</organism>
<dbReference type="InterPro" id="IPR009262">
    <property type="entry name" value="SLC35_F1/F2/F6"/>
</dbReference>
<keyword evidence="5 8" id="KW-1133">Transmembrane helix</keyword>
<dbReference type="GO" id="GO:0022857">
    <property type="term" value="F:transmembrane transporter activity"/>
    <property type="evidence" value="ECO:0007669"/>
    <property type="project" value="InterPro"/>
</dbReference>
<evidence type="ECO:0000256" key="4">
    <source>
        <dbReference type="ARBA" id="ARBA00022692"/>
    </source>
</evidence>
<comment type="caution">
    <text evidence="9">The sequence shown here is derived from an EMBL/GenBank/DDBJ whole genome shotgun (WGS) entry which is preliminary data.</text>
</comment>
<keyword evidence="10" id="KW-1185">Reference proteome</keyword>
<keyword evidence="3" id="KW-0813">Transport</keyword>
<feature type="transmembrane region" description="Helical" evidence="8">
    <location>
        <begin position="56"/>
        <end position="81"/>
    </location>
</feature>
<dbReference type="OrthoDB" id="429955at2759"/>
<dbReference type="PANTHER" id="PTHR14233:SF4">
    <property type="entry name" value="SOLUTE CARRIER FAMILY 35 MEMBER F2"/>
    <property type="match status" value="1"/>
</dbReference>
<evidence type="ECO:0000256" key="1">
    <source>
        <dbReference type="ARBA" id="ARBA00004141"/>
    </source>
</evidence>
<feature type="transmembrane region" description="Helical" evidence="8">
    <location>
        <begin position="213"/>
        <end position="230"/>
    </location>
</feature>
<dbReference type="AlphaFoldDB" id="A0A8I2YG31"/>
<evidence type="ECO:0000313" key="9">
    <source>
        <dbReference type="EMBL" id="KAG6370918.1"/>
    </source>
</evidence>
<keyword evidence="4 8" id="KW-0812">Transmembrane</keyword>
<evidence type="ECO:0000256" key="2">
    <source>
        <dbReference type="ARBA" id="ARBA00007863"/>
    </source>
</evidence>
<feature type="transmembrane region" description="Helical" evidence="8">
    <location>
        <begin position="305"/>
        <end position="325"/>
    </location>
</feature>
<reference evidence="9" key="1">
    <citation type="submission" date="2021-03" db="EMBL/GenBank/DDBJ databases">
        <title>Evolutionary innovations through gain and loss of genes in the ectomycorrhizal Boletales.</title>
        <authorList>
            <person name="Wu G."/>
            <person name="Miyauchi S."/>
            <person name="Morin E."/>
            <person name="Yang Z.-L."/>
            <person name="Xu J."/>
            <person name="Martin F.M."/>
        </authorList>
    </citation>
    <scope>NUCLEOTIDE SEQUENCE</scope>
    <source>
        <strain evidence="9">BR01</strain>
    </source>
</reference>
<feature type="transmembrane region" description="Helical" evidence="8">
    <location>
        <begin position="153"/>
        <end position="172"/>
    </location>
</feature>
<evidence type="ECO:0008006" key="11">
    <source>
        <dbReference type="Google" id="ProtNLM"/>
    </source>
</evidence>
<protein>
    <recommendedName>
        <fullName evidence="11">Solute carrier family 35 member F2</fullName>
    </recommendedName>
</protein>
<evidence type="ECO:0000256" key="3">
    <source>
        <dbReference type="ARBA" id="ARBA00022448"/>
    </source>
</evidence>
<proteinExistence type="inferred from homology"/>
<dbReference type="InterPro" id="IPR052221">
    <property type="entry name" value="SLC35F_Transporter"/>
</dbReference>
<sequence>MPPESSSEIKEPDEAGISSPVDHSAKHTRPVVILDSPTSLVKSLYTRFLSLWTPSFTYAILGGQLLSFSITCSSIATSKLVERHWTLPSTQTFFGYLSIFIVYTPYTIHRYGHRGWTKLVMRDGWKYFLLAFGDAQGNYLAVKAYSYTDLLSAMLLAAWTIPVCLFTSWIYMKTKYHWTQVLGVLISMGGLCLLVVSDLVVGKDGHAESRGTGDALMLVAATIFGVSNATEEFFVRHSPLYEVVGQLGMWATLVTGIQAFVLERDTVALAPWDSGTIGLLLIYAIAMFTFFSLAPLLFRTASSSYLNMSLLTSDFYGLIFGLFFFHYSPYWLYFPAFAVVMSGLVIYFWHATPEEQGKSDVRIPSPKLPPLSPSLVFLGQVQRDLYECDE</sequence>
<evidence type="ECO:0000256" key="8">
    <source>
        <dbReference type="SAM" id="Phobius"/>
    </source>
</evidence>
<feature type="transmembrane region" description="Helical" evidence="8">
    <location>
        <begin position="277"/>
        <end position="298"/>
    </location>
</feature>
<dbReference type="EMBL" id="JAGFBS010000043">
    <property type="protein sequence ID" value="KAG6370918.1"/>
    <property type="molecule type" value="Genomic_DNA"/>
</dbReference>
<evidence type="ECO:0000256" key="6">
    <source>
        <dbReference type="ARBA" id="ARBA00023136"/>
    </source>
</evidence>
<gene>
    <name evidence="9" type="ORF">JVT61DRAFT_10944</name>
</gene>
<feature type="region of interest" description="Disordered" evidence="7">
    <location>
        <begin position="1"/>
        <end position="23"/>
    </location>
</feature>
<dbReference type="Proteomes" id="UP000683000">
    <property type="component" value="Unassembled WGS sequence"/>
</dbReference>
<evidence type="ECO:0000313" key="10">
    <source>
        <dbReference type="Proteomes" id="UP000683000"/>
    </source>
</evidence>
<dbReference type="PANTHER" id="PTHR14233">
    <property type="entry name" value="DUF914-RELATED"/>
    <property type="match status" value="1"/>
</dbReference>
<evidence type="ECO:0000256" key="5">
    <source>
        <dbReference type="ARBA" id="ARBA00022989"/>
    </source>
</evidence>
<dbReference type="Pfam" id="PF06027">
    <property type="entry name" value="SLC35F"/>
    <property type="match status" value="1"/>
</dbReference>
<dbReference type="GO" id="GO:0016020">
    <property type="term" value="C:membrane"/>
    <property type="evidence" value="ECO:0007669"/>
    <property type="project" value="UniProtKB-SubCell"/>
</dbReference>
<keyword evidence="6 8" id="KW-0472">Membrane</keyword>
<feature type="transmembrane region" description="Helical" evidence="8">
    <location>
        <begin position="331"/>
        <end position="349"/>
    </location>
</feature>
<accession>A0A8I2YG31</accession>
<comment type="similarity">
    <text evidence="2">Belongs to the SLC35F solute transporter family.</text>
</comment>
<name>A0A8I2YG31_9AGAM</name>
<evidence type="ECO:0000256" key="7">
    <source>
        <dbReference type="SAM" id="MobiDB-lite"/>
    </source>
</evidence>